<organism evidence="3 4">
    <name type="scientific">Actinomadura luteofluorescens</name>
    <dbReference type="NCBI Taxonomy" id="46163"/>
    <lineage>
        <taxon>Bacteria</taxon>
        <taxon>Bacillati</taxon>
        <taxon>Actinomycetota</taxon>
        <taxon>Actinomycetes</taxon>
        <taxon>Streptosporangiales</taxon>
        <taxon>Thermomonosporaceae</taxon>
        <taxon>Actinomadura</taxon>
    </lineage>
</organism>
<evidence type="ECO:0000256" key="2">
    <source>
        <dbReference type="SAM" id="SignalP"/>
    </source>
</evidence>
<dbReference type="EMBL" id="JACCBA010000001">
    <property type="protein sequence ID" value="NYD45685.1"/>
    <property type="molecule type" value="Genomic_DNA"/>
</dbReference>
<evidence type="ECO:0000313" key="3">
    <source>
        <dbReference type="EMBL" id="NYD45685.1"/>
    </source>
</evidence>
<accession>A0A7Y9JE95</accession>
<dbReference type="RefSeq" id="WP_179843068.1">
    <property type="nucleotide sequence ID" value="NZ_JACCBA010000001.1"/>
</dbReference>
<evidence type="ECO:0000256" key="1">
    <source>
        <dbReference type="SAM" id="Phobius"/>
    </source>
</evidence>
<keyword evidence="1" id="KW-0472">Membrane</keyword>
<keyword evidence="1" id="KW-1133">Transmembrane helix</keyword>
<keyword evidence="2" id="KW-0732">Signal</keyword>
<feature type="chain" id="PRO_5031081525" description="Histidine kinase" evidence="2">
    <location>
        <begin position="21"/>
        <end position="94"/>
    </location>
</feature>
<dbReference type="Proteomes" id="UP000529783">
    <property type="component" value="Unassembled WGS sequence"/>
</dbReference>
<name>A0A7Y9JE95_9ACTN</name>
<sequence length="94" mass="9251">MTAVLLMLSALAAVACWVCASPARLAVAGGVLLVTHPAPTLALTALVVAGLTAASGVLVYRSLRDGGWHLVTVCRPNLAPALSPALAPAGGGAR</sequence>
<evidence type="ECO:0008006" key="5">
    <source>
        <dbReference type="Google" id="ProtNLM"/>
    </source>
</evidence>
<protein>
    <recommendedName>
        <fullName evidence="5">Histidine kinase</fullName>
    </recommendedName>
</protein>
<keyword evidence="1" id="KW-0812">Transmembrane</keyword>
<reference evidence="3 4" key="1">
    <citation type="submission" date="2020-07" db="EMBL/GenBank/DDBJ databases">
        <title>Sequencing the genomes of 1000 actinobacteria strains.</title>
        <authorList>
            <person name="Klenk H.-P."/>
        </authorList>
    </citation>
    <scope>NUCLEOTIDE SEQUENCE [LARGE SCALE GENOMIC DNA]</scope>
    <source>
        <strain evidence="3 4">DSM 40398</strain>
    </source>
</reference>
<keyword evidence="4" id="KW-1185">Reference proteome</keyword>
<evidence type="ECO:0000313" key="4">
    <source>
        <dbReference type="Proteomes" id="UP000529783"/>
    </source>
</evidence>
<dbReference type="AlphaFoldDB" id="A0A7Y9JE95"/>
<comment type="caution">
    <text evidence="3">The sequence shown here is derived from an EMBL/GenBank/DDBJ whole genome shotgun (WGS) entry which is preliminary data.</text>
</comment>
<feature type="transmembrane region" description="Helical" evidence="1">
    <location>
        <begin position="38"/>
        <end position="60"/>
    </location>
</feature>
<feature type="signal peptide" evidence="2">
    <location>
        <begin position="1"/>
        <end position="20"/>
    </location>
</feature>
<gene>
    <name evidence="3" type="ORF">BJY14_001668</name>
</gene>
<proteinExistence type="predicted"/>